<feature type="domain" description="ABC transmembrane type-1" evidence="6">
    <location>
        <begin position="39"/>
        <end position="320"/>
    </location>
</feature>
<keyword evidence="2 5" id="KW-0812">Transmembrane</keyword>
<keyword evidence="7" id="KW-0067">ATP-binding</keyword>
<dbReference type="InterPro" id="IPR036640">
    <property type="entry name" value="ABC1_TM_sf"/>
</dbReference>
<dbReference type="Gene3D" id="1.20.1560.10">
    <property type="entry name" value="ABC transporter type 1, transmembrane domain"/>
    <property type="match status" value="1"/>
</dbReference>
<feature type="transmembrane region" description="Helical" evidence="5">
    <location>
        <begin position="177"/>
        <end position="195"/>
    </location>
</feature>
<evidence type="ECO:0000313" key="8">
    <source>
        <dbReference type="Proteomes" id="UP001164761"/>
    </source>
</evidence>
<feature type="transmembrane region" description="Helical" evidence="5">
    <location>
        <begin position="256"/>
        <end position="279"/>
    </location>
</feature>
<keyword evidence="4 5" id="KW-0472">Membrane</keyword>
<dbReference type="PANTHER" id="PTHR43394:SF1">
    <property type="entry name" value="ATP-BINDING CASSETTE SUB-FAMILY B MEMBER 10, MITOCHONDRIAL"/>
    <property type="match status" value="1"/>
</dbReference>
<dbReference type="PANTHER" id="PTHR43394">
    <property type="entry name" value="ATP-DEPENDENT PERMEASE MDL1, MITOCHONDRIAL"/>
    <property type="match status" value="1"/>
</dbReference>
<evidence type="ECO:0000256" key="1">
    <source>
        <dbReference type="ARBA" id="ARBA00004651"/>
    </source>
</evidence>
<protein>
    <submittedName>
        <fullName evidence="7">ABC transporter ATP-binding protein/permease</fullName>
    </submittedName>
</protein>
<evidence type="ECO:0000259" key="6">
    <source>
        <dbReference type="PROSITE" id="PS50929"/>
    </source>
</evidence>
<dbReference type="InterPro" id="IPR039421">
    <property type="entry name" value="Type_1_exporter"/>
</dbReference>
<dbReference type="SUPFAM" id="SSF90123">
    <property type="entry name" value="ABC transporter transmembrane region"/>
    <property type="match status" value="1"/>
</dbReference>
<feature type="transmembrane region" description="Helical" evidence="5">
    <location>
        <begin position="153"/>
        <end position="171"/>
    </location>
</feature>
<dbReference type="RefSeq" id="WP_268003785.1">
    <property type="nucleotide sequence ID" value="NZ_CP104067.1"/>
</dbReference>
<dbReference type="InterPro" id="IPR011527">
    <property type="entry name" value="ABC1_TM_dom"/>
</dbReference>
<dbReference type="EMBL" id="CP104067">
    <property type="protein sequence ID" value="WAH39887.1"/>
    <property type="molecule type" value="Genomic_DNA"/>
</dbReference>
<dbReference type="PROSITE" id="PS50929">
    <property type="entry name" value="ABC_TM1F"/>
    <property type="match status" value="1"/>
</dbReference>
<evidence type="ECO:0000256" key="4">
    <source>
        <dbReference type="ARBA" id="ARBA00023136"/>
    </source>
</evidence>
<evidence type="ECO:0000256" key="2">
    <source>
        <dbReference type="ARBA" id="ARBA00022692"/>
    </source>
</evidence>
<feature type="transmembrane region" description="Helical" evidence="5">
    <location>
        <begin position="36"/>
        <end position="58"/>
    </location>
</feature>
<reference evidence="7" key="1">
    <citation type="submission" date="2022-08" db="EMBL/GenBank/DDBJ databases">
        <title>Alicyclobacillus fastidiosus DSM 17978, complete genome.</title>
        <authorList>
            <person name="Wang Q."/>
            <person name="Cai R."/>
            <person name="Wang Z."/>
        </authorList>
    </citation>
    <scope>NUCLEOTIDE SEQUENCE</scope>
    <source>
        <strain evidence="7">DSM 17978</strain>
    </source>
</reference>
<evidence type="ECO:0000313" key="7">
    <source>
        <dbReference type="EMBL" id="WAH39887.1"/>
    </source>
</evidence>
<dbReference type="Pfam" id="PF00664">
    <property type="entry name" value="ABC_membrane"/>
    <property type="match status" value="1"/>
</dbReference>
<feature type="transmembrane region" description="Helical" evidence="5">
    <location>
        <begin position="78"/>
        <end position="98"/>
    </location>
</feature>
<gene>
    <name evidence="7" type="ORF">NZD89_15930</name>
</gene>
<feature type="transmembrane region" description="Helical" evidence="5">
    <location>
        <begin position="216"/>
        <end position="236"/>
    </location>
</feature>
<keyword evidence="3 5" id="KW-1133">Transmembrane helix</keyword>
<dbReference type="GO" id="GO:0005524">
    <property type="term" value="F:ATP binding"/>
    <property type="evidence" value="ECO:0007669"/>
    <property type="project" value="UniProtKB-KW"/>
</dbReference>
<proteinExistence type="predicted"/>
<comment type="subcellular location">
    <subcellularLocation>
        <location evidence="1">Cell membrane</location>
        <topology evidence="1">Multi-pass membrane protein</topology>
    </subcellularLocation>
</comment>
<evidence type="ECO:0000256" key="3">
    <source>
        <dbReference type="ARBA" id="ARBA00022989"/>
    </source>
</evidence>
<accession>A0ABY6ZAM0</accession>
<keyword evidence="7" id="KW-0547">Nucleotide-binding</keyword>
<keyword evidence="8" id="KW-1185">Reference proteome</keyword>
<sequence>MNRVMNAFGISGYGFSLGVVKRYYRFLIPYFRPYWKGYVGLFAIMGANVCMTLFVAGFLKNITEAALQHDLQTVWRMIALGAMLFGAAGVMGFCNTYLSTSIMNQVKRDVTADLFDRLLHLPVSSMVSFHSGDAVSRLTNDVGTATGGGGTNLINILYLPVMAASSFLYLFHLNHQLSIICVSFGPVALISVLLFSKYMRTNGKAMQKQLGIIYSLINESLVGHMVIRSFVLEHIFSKKYRKVNNAFVSLELRGAILRGGFFLCSQFVGATAFLLSLGLGAADVARGTMSVGSLLAFTSLLQHLVSPFTGMAHQVGGLQRSLAAAERIWEVFDVPRECEGGRLARDERVIPSVFGTSR</sequence>
<dbReference type="Proteomes" id="UP001164761">
    <property type="component" value="Chromosome"/>
</dbReference>
<name>A0ABY6ZAM0_9BACL</name>
<evidence type="ECO:0000256" key="5">
    <source>
        <dbReference type="SAM" id="Phobius"/>
    </source>
</evidence>
<organism evidence="7 8">
    <name type="scientific">Alicyclobacillus fastidiosus</name>
    <dbReference type="NCBI Taxonomy" id="392011"/>
    <lineage>
        <taxon>Bacteria</taxon>
        <taxon>Bacillati</taxon>
        <taxon>Bacillota</taxon>
        <taxon>Bacilli</taxon>
        <taxon>Bacillales</taxon>
        <taxon>Alicyclobacillaceae</taxon>
        <taxon>Alicyclobacillus</taxon>
    </lineage>
</organism>